<dbReference type="PANTHER" id="PTHR34856:SF2">
    <property type="entry name" value="PROTEIN NRFD"/>
    <property type="match status" value="1"/>
</dbReference>
<feature type="transmembrane region" description="Helical" evidence="2">
    <location>
        <begin position="215"/>
        <end position="233"/>
    </location>
</feature>
<gene>
    <name evidence="3" type="ORF">AMPC_36550</name>
</gene>
<keyword evidence="2" id="KW-0472">Membrane</keyword>
<feature type="compositionally biased region" description="Basic and acidic residues" evidence="1">
    <location>
        <begin position="1"/>
        <end position="16"/>
    </location>
</feature>
<name>A0ABM7XFD9_9BACT</name>
<feature type="region of interest" description="Disordered" evidence="1">
    <location>
        <begin position="1"/>
        <end position="26"/>
    </location>
</feature>
<feature type="transmembrane region" description="Helical" evidence="2">
    <location>
        <begin position="109"/>
        <end position="129"/>
    </location>
</feature>
<accession>A0ABM7XFD9</accession>
<dbReference type="PANTHER" id="PTHR34856">
    <property type="entry name" value="PROTEIN NRFD"/>
    <property type="match status" value="1"/>
</dbReference>
<evidence type="ECO:0000313" key="4">
    <source>
        <dbReference type="Proteomes" id="UP001162734"/>
    </source>
</evidence>
<sequence>MKTLLERREAARDGRNVDPGLGTLAGEGAEQRVRRLDAGHSERRVMAPPEPELEGRPSYYGMPLLKEPVWKWFIPAYFYVGGVSGASAVLGAASDLLGPRGTRALSRRCRLTAAAGAGASAALLIADLGRPARFLNMLRVFRPTSPMNVGTWILSGFGAATAAAAGAALLPVGPGARRAGDAAAAVAGLCGLGLTGYTGVLIANTAVPLWQGTRRALPVLFSCSGAAAATALLELFPPGDRSEPVVRRFGVLANVSELVMTGVLEAEAGVVPRVARPLRTGISGALWRAGQALSLASLALTLGSRGRRSLRRAAGLCGTAGSLALRFAIYQAGRRSALDPHASFEQQRRGRGAADVVRAQPGLDRALGEKGAEPPATPTLHDPGLAHP</sequence>
<dbReference type="EMBL" id="AP025592">
    <property type="protein sequence ID" value="BDG10542.1"/>
    <property type="molecule type" value="Genomic_DNA"/>
</dbReference>
<protein>
    <submittedName>
        <fullName evidence="3">Polysulfide reductase</fullName>
    </submittedName>
</protein>
<dbReference type="InterPro" id="IPR052049">
    <property type="entry name" value="Electron_transfer_protein"/>
</dbReference>
<evidence type="ECO:0000313" key="3">
    <source>
        <dbReference type="EMBL" id="BDG10542.1"/>
    </source>
</evidence>
<keyword evidence="4" id="KW-1185">Reference proteome</keyword>
<keyword evidence="2" id="KW-1133">Transmembrane helix</keyword>
<feature type="transmembrane region" description="Helical" evidence="2">
    <location>
        <begin position="72"/>
        <end position="97"/>
    </location>
</feature>
<evidence type="ECO:0000256" key="1">
    <source>
        <dbReference type="SAM" id="MobiDB-lite"/>
    </source>
</evidence>
<dbReference type="RefSeq" id="WP_248343051.1">
    <property type="nucleotide sequence ID" value="NZ_AP025592.1"/>
</dbReference>
<dbReference type="Proteomes" id="UP001162734">
    <property type="component" value="Chromosome"/>
</dbReference>
<feature type="transmembrane region" description="Helical" evidence="2">
    <location>
        <begin position="149"/>
        <end position="170"/>
    </location>
</feature>
<dbReference type="Gene3D" id="1.20.1630.10">
    <property type="entry name" value="Formate dehydrogenase/DMSO reductase domain"/>
    <property type="match status" value="1"/>
</dbReference>
<feature type="transmembrane region" description="Helical" evidence="2">
    <location>
        <begin position="182"/>
        <end position="203"/>
    </location>
</feature>
<feature type="region of interest" description="Disordered" evidence="1">
    <location>
        <begin position="364"/>
        <end position="388"/>
    </location>
</feature>
<organism evidence="3 4">
    <name type="scientific">Anaeromyxobacter paludicola</name>
    <dbReference type="NCBI Taxonomy" id="2918171"/>
    <lineage>
        <taxon>Bacteria</taxon>
        <taxon>Pseudomonadati</taxon>
        <taxon>Myxococcota</taxon>
        <taxon>Myxococcia</taxon>
        <taxon>Myxococcales</taxon>
        <taxon>Cystobacterineae</taxon>
        <taxon>Anaeromyxobacteraceae</taxon>
        <taxon>Anaeromyxobacter</taxon>
    </lineage>
</organism>
<evidence type="ECO:0000256" key="2">
    <source>
        <dbReference type="SAM" id="Phobius"/>
    </source>
</evidence>
<dbReference type="InterPro" id="IPR032796">
    <property type="entry name" value="NrfD_2"/>
</dbReference>
<dbReference type="Pfam" id="PF14589">
    <property type="entry name" value="NrfD_2"/>
    <property type="match status" value="1"/>
</dbReference>
<keyword evidence="2" id="KW-0812">Transmembrane</keyword>
<reference evidence="4" key="1">
    <citation type="journal article" date="2022" name="Int. J. Syst. Evol. Microbiol.">
        <title>Anaeromyxobacter oryzae sp. nov., Anaeromyxobacter diazotrophicus sp. nov. and Anaeromyxobacter paludicola sp. nov., isolated from paddy soils.</title>
        <authorList>
            <person name="Itoh H."/>
            <person name="Xu Z."/>
            <person name="Mise K."/>
            <person name="Masuda Y."/>
            <person name="Ushijima N."/>
            <person name="Hayakawa C."/>
            <person name="Shiratori Y."/>
            <person name="Senoo K."/>
        </authorList>
    </citation>
    <scope>NUCLEOTIDE SEQUENCE [LARGE SCALE GENOMIC DNA]</scope>
    <source>
        <strain evidence="4">Red630</strain>
    </source>
</reference>
<proteinExistence type="predicted"/>